<feature type="region of interest" description="Disordered" evidence="1">
    <location>
        <begin position="783"/>
        <end position="803"/>
    </location>
</feature>
<feature type="compositionally biased region" description="Basic and acidic residues" evidence="1">
    <location>
        <begin position="248"/>
        <end position="332"/>
    </location>
</feature>
<evidence type="ECO:0000313" key="3">
    <source>
        <dbReference type="Proteomes" id="UP000693970"/>
    </source>
</evidence>
<feature type="region of interest" description="Disordered" evidence="1">
    <location>
        <begin position="25"/>
        <end position="115"/>
    </location>
</feature>
<feature type="region of interest" description="Disordered" evidence="1">
    <location>
        <begin position="248"/>
        <end position="344"/>
    </location>
</feature>
<feature type="compositionally biased region" description="Polar residues" evidence="1">
    <location>
        <begin position="36"/>
        <end position="54"/>
    </location>
</feature>
<protein>
    <submittedName>
        <fullName evidence="2">Uncharacterized protein</fullName>
    </submittedName>
</protein>
<reference evidence="2" key="1">
    <citation type="journal article" date="2021" name="Sci. Rep.">
        <title>Diploid genomic architecture of Nitzschia inconspicua, an elite biomass production diatom.</title>
        <authorList>
            <person name="Oliver A."/>
            <person name="Podell S."/>
            <person name="Pinowska A."/>
            <person name="Traller J.C."/>
            <person name="Smith S.R."/>
            <person name="McClure R."/>
            <person name="Beliaev A."/>
            <person name="Bohutskyi P."/>
            <person name="Hill E.A."/>
            <person name="Rabines A."/>
            <person name="Zheng H."/>
            <person name="Allen L.Z."/>
            <person name="Kuo A."/>
            <person name="Grigoriev I.V."/>
            <person name="Allen A.E."/>
            <person name="Hazlebeck D."/>
            <person name="Allen E.E."/>
        </authorList>
    </citation>
    <scope>NUCLEOTIDE SEQUENCE</scope>
    <source>
        <strain evidence="2">Hildebrandi</strain>
    </source>
</reference>
<feature type="compositionally biased region" description="Low complexity" evidence="1">
    <location>
        <begin position="69"/>
        <end position="85"/>
    </location>
</feature>
<reference evidence="2" key="2">
    <citation type="submission" date="2021-04" db="EMBL/GenBank/DDBJ databases">
        <authorList>
            <person name="Podell S."/>
        </authorList>
    </citation>
    <scope>NUCLEOTIDE SEQUENCE</scope>
    <source>
        <strain evidence="2">Hildebrandi</strain>
    </source>
</reference>
<comment type="caution">
    <text evidence="2">The sequence shown here is derived from an EMBL/GenBank/DDBJ whole genome shotgun (WGS) entry which is preliminary data.</text>
</comment>
<dbReference type="EMBL" id="JAGRRH010000015">
    <property type="protein sequence ID" value="KAG7356161.1"/>
    <property type="molecule type" value="Genomic_DNA"/>
</dbReference>
<gene>
    <name evidence="2" type="ORF">IV203_000847</name>
</gene>
<accession>A0A9K3L856</accession>
<evidence type="ECO:0000313" key="2">
    <source>
        <dbReference type="EMBL" id="KAG7356161.1"/>
    </source>
</evidence>
<proteinExistence type="predicted"/>
<dbReference type="Proteomes" id="UP000693970">
    <property type="component" value="Unassembled WGS sequence"/>
</dbReference>
<sequence length="803" mass="88951">MNLCGGITSISELELLSELPMEDLGLTPRQRKPTVAVSSQSRNTGTDHYSNPSTRSSSRGRGHHIVNNSGTTSTQPGASSSSSSAMLNPVSKDDMAKMRSRQQQSHPLRSMKSSSILMKKLESGFNVTWIDKEGNGQAVNLSTNSDKSCLRIRSRSRDESDNENDGFKSNQSDLRLKIRHIARVGSDRDGPIIAHDIPGSKASSHFVIKMKQAVGEWIKFKFIAESLAERDAVVLAIRSLMDQAKFQLDERSRKSVSAHDRPESRSEHNDSSRSKDFRESDSLHGSDAHRHSSRSLLDDKYAKSTRGVDRTGFPEDSGRASEGSSRKGDLQKRTGRGGRLVSHPHNVDNEALFDELGCNPMNCQSQALAAVEDGELLNFATNQIAGPWCTDDVCTASLNDFADSMKGIFNAGEAAKNGKYFAGQKHRQKAEKYITDFLGDNTAMGELLSVKDLWTIAETSHVTEKGIQKRRIQNRARHVDGKALRLKGLRTQMTFNGSMAAKKIAFVQTTCSFDDVNRCGKWGRKVQSDVLEVAGQLDSSAFLDKDLIASEESGVLYYDSDPEDARERTLKRGPRRAVAERENVLDDGATAYREALNILGSSIFGIGRKWRRHADEVVLDIIEATKNEKFTLMWHPTQTKEENGLPAAVCVKLWVEAGVYLIDGTFLLPKLTWLPVHEGNLHARILNTSGDSPGSLDLLDVCRVKECESIDRDVYPFANVDRSFVIQTQTGKFLFETQSRQERGRVVNGLKLVIARLASLLMLRDLRAVDEFFGGNNSVPGEAPVWARSERTESSRDFSGGHK</sequence>
<feature type="compositionally biased region" description="Basic and acidic residues" evidence="1">
    <location>
        <begin position="788"/>
        <end position="803"/>
    </location>
</feature>
<evidence type="ECO:0000256" key="1">
    <source>
        <dbReference type="SAM" id="MobiDB-lite"/>
    </source>
</evidence>
<organism evidence="2 3">
    <name type="scientific">Nitzschia inconspicua</name>
    <dbReference type="NCBI Taxonomy" id="303405"/>
    <lineage>
        <taxon>Eukaryota</taxon>
        <taxon>Sar</taxon>
        <taxon>Stramenopiles</taxon>
        <taxon>Ochrophyta</taxon>
        <taxon>Bacillariophyta</taxon>
        <taxon>Bacillariophyceae</taxon>
        <taxon>Bacillariophycidae</taxon>
        <taxon>Bacillariales</taxon>
        <taxon>Bacillariaceae</taxon>
        <taxon>Nitzschia</taxon>
    </lineage>
</organism>
<keyword evidence="3" id="KW-1185">Reference proteome</keyword>
<name>A0A9K3L856_9STRA</name>
<dbReference type="OrthoDB" id="48992at2759"/>
<dbReference type="AlphaFoldDB" id="A0A9K3L856"/>